<dbReference type="STRING" id="30069.A0A182YE40"/>
<dbReference type="Proteomes" id="UP000076408">
    <property type="component" value="Unassembled WGS sequence"/>
</dbReference>
<evidence type="ECO:0000256" key="7">
    <source>
        <dbReference type="SAM" id="SignalP"/>
    </source>
</evidence>
<accession>A0A182YE40</accession>
<feature type="signal peptide" evidence="7">
    <location>
        <begin position="1"/>
        <end position="18"/>
    </location>
</feature>
<dbReference type="Pfam" id="PF01607">
    <property type="entry name" value="CBM_14"/>
    <property type="match status" value="1"/>
</dbReference>
<feature type="chain" id="PRO_5045511397" description="Chitin-binding type-2 domain-containing protein" evidence="7">
    <location>
        <begin position="19"/>
        <end position="474"/>
    </location>
</feature>
<feature type="region of interest" description="Disordered" evidence="6">
    <location>
        <begin position="390"/>
        <end position="429"/>
    </location>
</feature>
<evidence type="ECO:0000256" key="6">
    <source>
        <dbReference type="SAM" id="MobiDB-lite"/>
    </source>
</evidence>
<dbReference type="Gene3D" id="2.170.140.10">
    <property type="entry name" value="Chitin binding domain"/>
    <property type="match status" value="1"/>
</dbReference>
<organism evidence="9 10">
    <name type="scientific">Anopheles stephensi</name>
    <name type="common">Indo-Pakistan malaria mosquito</name>
    <dbReference type="NCBI Taxonomy" id="30069"/>
    <lineage>
        <taxon>Eukaryota</taxon>
        <taxon>Metazoa</taxon>
        <taxon>Ecdysozoa</taxon>
        <taxon>Arthropoda</taxon>
        <taxon>Hexapoda</taxon>
        <taxon>Insecta</taxon>
        <taxon>Pterygota</taxon>
        <taxon>Neoptera</taxon>
        <taxon>Endopterygota</taxon>
        <taxon>Diptera</taxon>
        <taxon>Nematocera</taxon>
        <taxon>Culicoidea</taxon>
        <taxon>Culicidae</taxon>
        <taxon>Anophelinae</taxon>
        <taxon>Anopheles</taxon>
    </lineage>
</organism>
<evidence type="ECO:0000259" key="8">
    <source>
        <dbReference type="PROSITE" id="PS50940"/>
    </source>
</evidence>
<keyword evidence="1" id="KW-0147">Chitin-binding</keyword>
<dbReference type="VEuPathDB" id="VectorBase:ASTEI06726"/>
<sequence>MCKMLIRTGFLLIAVVLSRTVADLEVSEETESSTDELGVGVLGTLVNVSANQLQRQSTITGLCDGVKQLVCDTCNSFRVCLGSELGATVACPTDQPYCNYGTTSDYCSSVPIPNVCTDSTENAPVTCSAVGILPDASNCRIYHGCTTIGQSSSIYRCPAGYAFNPALELCGLENVFSRCVKMQCTASFVGHVRYGLSQRFYGLCDGTGQAPLVYKCPNRSSFAFITGSTFGECAYVCPGQGNYPNSNNPKAYFQCFWANRRLRYNLVLCPGDLTFNSRLQYCCSVAYDREALIKHIQYADCATVQQLGTMLQLRTTLKLCYFLCCGLGLLQAADSSPVLVLVANGSDITINFPGENNNNRVFSIVSSSGNNNPSMLDWIGGNGANKAPSITLGSSNAPALSPNANDGGSDEEENAAAPSNHYPRAMGPQGLNAYDEIDGILPLVTAVTPKIGTNDTASAAASVDTTDKVIAAPA</sequence>
<reference evidence="10" key="1">
    <citation type="journal article" date="2014" name="Genome Biol.">
        <title>Genome analysis of a major urban malaria vector mosquito, Anopheles stephensi.</title>
        <authorList>
            <person name="Jiang X."/>
            <person name="Peery A."/>
            <person name="Hall A.B."/>
            <person name="Sharma A."/>
            <person name="Chen X.G."/>
            <person name="Waterhouse R.M."/>
            <person name="Komissarov A."/>
            <person name="Riehle M.M."/>
            <person name="Shouche Y."/>
            <person name="Sharakhova M.V."/>
            <person name="Lawson D."/>
            <person name="Pakpour N."/>
            <person name="Arensburger P."/>
            <person name="Davidson V.L."/>
            <person name="Eiglmeier K."/>
            <person name="Emrich S."/>
            <person name="George P."/>
            <person name="Kennedy R.C."/>
            <person name="Mane S.P."/>
            <person name="Maslen G."/>
            <person name="Oringanje C."/>
            <person name="Qi Y."/>
            <person name="Settlage R."/>
            <person name="Tojo M."/>
            <person name="Tubio J.M."/>
            <person name="Unger M.F."/>
            <person name="Wang B."/>
            <person name="Vernick K.D."/>
            <person name="Ribeiro J.M."/>
            <person name="James A.A."/>
            <person name="Michel K."/>
            <person name="Riehle M.A."/>
            <person name="Luckhart S."/>
            <person name="Sharakhov I.V."/>
            <person name="Tu Z."/>
        </authorList>
    </citation>
    <scope>NUCLEOTIDE SEQUENCE [LARGE SCALE GENOMIC DNA]</scope>
    <source>
        <strain evidence="10">Indian</strain>
    </source>
</reference>
<protein>
    <recommendedName>
        <fullName evidence="8">Chitin-binding type-2 domain-containing protein</fullName>
    </recommendedName>
</protein>
<dbReference type="VEuPathDB" id="VectorBase:ASTEI20_033559"/>
<evidence type="ECO:0000256" key="1">
    <source>
        <dbReference type="ARBA" id="ARBA00022669"/>
    </source>
</evidence>
<dbReference type="InterPro" id="IPR051940">
    <property type="entry name" value="Chitin_bind-dev_reg"/>
</dbReference>
<proteinExistence type="predicted"/>
<dbReference type="GO" id="GO:0008061">
    <property type="term" value="F:chitin binding"/>
    <property type="evidence" value="ECO:0007669"/>
    <property type="project" value="UniProtKB-KW"/>
</dbReference>
<evidence type="ECO:0000256" key="2">
    <source>
        <dbReference type="ARBA" id="ARBA00022729"/>
    </source>
</evidence>
<keyword evidence="2 7" id="KW-0732">Signal</keyword>
<dbReference type="SUPFAM" id="SSF57625">
    <property type="entry name" value="Invertebrate chitin-binding proteins"/>
    <property type="match status" value="1"/>
</dbReference>
<dbReference type="VEuPathDB" id="VectorBase:ASTEI20_036720"/>
<name>A0A182YE40_ANOST</name>
<keyword evidence="10" id="KW-1185">Reference proteome</keyword>
<reference evidence="9" key="2">
    <citation type="submission" date="2020-05" db="UniProtKB">
        <authorList>
            <consortium name="EnsemblMetazoa"/>
        </authorList>
    </citation>
    <scope>IDENTIFICATION</scope>
    <source>
        <strain evidence="9">Indian</strain>
    </source>
</reference>
<evidence type="ECO:0000256" key="4">
    <source>
        <dbReference type="ARBA" id="ARBA00023157"/>
    </source>
</evidence>
<keyword evidence="3" id="KW-0677">Repeat</keyword>
<dbReference type="PROSITE" id="PS50940">
    <property type="entry name" value="CHIT_BIND_II"/>
    <property type="match status" value="1"/>
</dbReference>
<feature type="compositionally biased region" description="Polar residues" evidence="6">
    <location>
        <begin position="391"/>
        <end position="406"/>
    </location>
</feature>
<keyword evidence="5" id="KW-0325">Glycoprotein</keyword>
<dbReference type="EnsemblMetazoa" id="ASTEI06726-RA">
    <property type="protein sequence ID" value="ASTEI06726-PA"/>
    <property type="gene ID" value="ASTEI06726"/>
</dbReference>
<dbReference type="PANTHER" id="PTHR23301">
    <property type="entry name" value="CHITIN BINDING PERITROPHIN-A"/>
    <property type="match status" value="1"/>
</dbReference>
<feature type="domain" description="Chitin-binding type-2" evidence="8">
    <location>
        <begin position="124"/>
        <end position="181"/>
    </location>
</feature>
<dbReference type="InterPro" id="IPR036508">
    <property type="entry name" value="Chitin-bd_dom_sf"/>
</dbReference>
<dbReference type="InterPro" id="IPR002557">
    <property type="entry name" value="Chitin-bd_dom"/>
</dbReference>
<evidence type="ECO:0000256" key="3">
    <source>
        <dbReference type="ARBA" id="ARBA00022737"/>
    </source>
</evidence>
<dbReference type="VEuPathDB" id="VectorBase:ASTE006694"/>
<keyword evidence="4" id="KW-1015">Disulfide bond</keyword>
<evidence type="ECO:0000256" key="5">
    <source>
        <dbReference type="ARBA" id="ARBA00023180"/>
    </source>
</evidence>
<evidence type="ECO:0000313" key="9">
    <source>
        <dbReference type="EnsemblMetazoa" id="ASTEI06726-PA"/>
    </source>
</evidence>
<dbReference type="GO" id="GO:0005576">
    <property type="term" value="C:extracellular region"/>
    <property type="evidence" value="ECO:0007669"/>
    <property type="project" value="InterPro"/>
</dbReference>
<evidence type="ECO:0000313" key="10">
    <source>
        <dbReference type="Proteomes" id="UP000076408"/>
    </source>
</evidence>
<dbReference type="PANTHER" id="PTHR23301:SF106">
    <property type="entry name" value="CHITIN-BINDING TYPE-2 DOMAIN-CONTAINING PROTEIN-RELATED"/>
    <property type="match status" value="1"/>
</dbReference>
<dbReference type="AlphaFoldDB" id="A0A182YE40"/>